<evidence type="ECO:0000313" key="1">
    <source>
        <dbReference type="EMBL" id="CRY84243.1"/>
    </source>
</evidence>
<sequence>MTVTIYRPARAARLAAVKAHVRRVRRLLAAAVARFLNGPQITEALNTGRLVTVSTHMTGLGADSDQVRRYSSPAGKKVKAAFLGLHGIEPGKVWVVRNGRPVHVYAYSPTDPALTDGLAAYARTAHLVTA</sequence>
<evidence type="ECO:0000313" key="2">
    <source>
        <dbReference type="Proteomes" id="UP000057820"/>
    </source>
</evidence>
<name>A0A0H5P9Y0_NOCFR</name>
<dbReference type="EMBL" id="LN868939">
    <property type="protein sequence ID" value="CRY84243.1"/>
    <property type="molecule type" value="Genomic_DNA"/>
</dbReference>
<geneLocation type="plasmid" evidence="1">
    <name>2</name>
</geneLocation>
<dbReference type="Proteomes" id="UP000057820">
    <property type="component" value="Plasmid 2"/>
</dbReference>
<dbReference type="RefSeq" id="WP_060594938.1">
    <property type="nucleotide sequence ID" value="NZ_CP031418.1"/>
</dbReference>
<gene>
    <name evidence="1" type="ORF">ERS450000_05932</name>
</gene>
<proteinExistence type="predicted"/>
<protein>
    <submittedName>
        <fullName evidence="1">Uncharacterized protein</fullName>
    </submittedName>
</protein>
<accession>A0A0H5P9Y0</accession>
<dbReference type="KEGG" id="nfr:ERS450000_05932"/>
<reference evidence="2" key="1">
    <citation type="submission" date="2015-03" db="EMBL/GenBank/DDBJ databases">
        <authorList>
            <consortium name="Pathogen Informatics"/>
        </authorList>
    </citation>
    <scope>NUCLEOTIDE SEQUENCE [LARGE SCALE GENOMIC DNA]</scope>
    <source>
        <strain evidence="2">NCTC11134</strain>
        <plasmid evidence="2">2</plasmid>
    </source>
</reference>
<organism evidence="1 2">
    <name type="scientific">Nocardia farcinica</name>
    <dbReference type="NCBI Taxonomy" id="37329"/>
    <lineage>
        <taxon>Bacteria</taxon>
        <taxon>Bacillati</taxon>
        <taxon>Actinomycetota</taxon>
        <taxon>Actinomycetes</taxon>
        <taxon>Mycobacteriales</taxon>
        <taxon>Nocardiaceae</taxon>
        <taxon>Nocardia</taxon>
    </lineage>
</organism>
<keyword evidence="1" id="KW-0614">Plasmid</keyword>
<dbReference type="AlphaFoldDB" id="A0A0H5P9Y0"/>